<accession>A0ABS8MA55</accession>
<dbReference type="EMBL" id="JAJJMM010000001">
    <property type="protein sequence ID" value="MCC9062314.1"/>
    <property type="molecule type" value="Genomic_DNA"/>
</dbReference>
<dbReference type="SUPFAM" id="SSF69304">
    <property type="entry name" value="Tricorn protease N-terminal domain"/>
    <property type="match status" value="1"/>
</dbReference>
<feature type="signal peptide" evidence="1">
    <location>
        <begin position="1"/>
        <end position="23"/>
    </location>
</feature>
<gene>
    <name evidence="2" type="ORF">LNP81_04850</name>
</gene>
<comment type="caution">
    <text evidence="2">The sequence shown here is derived from an EMBL/GenBank/DDBJ whole genome shotgun (WGS) entry which is preliminary data.</text>
</comment>
<dbReference type="Proteomes" id="UP001430679">
    <property type="component" value="Unassembled WGS sequence"/>
</dbReference>
<evidence type="ECO:0000313" key="3">
    <source>
        <dbReference type="Proteomes" id="UP001430679"/>
    </source>
</evidence>
<organism evidence="2 3">
    <name type="scientific">Flavobacterium piscisymbiosum</name>
    <dbReference type="NCBI Taxonomy" id="2893753"/>
    <lineage>
        <taxon>Bacteria</taxon>
        <taxon>Pseudomonadati</taxon>
        <taxon>Bacteroidota</taxon>
        <taxon>Flavobacteriia</taxon>
        <taxon>Flavobacteriales</taxon>
        <taxon>Flavobacteriaceae</taxon>
        <taxon>Flavobacterium</taxon>
    </lineage>
</organism>
<proteinExistence type="predicted"/>
<name>A0ABS8MA55_9FLAO</name>
<dbReference type="RefSeq" id="WP_230033827.1">
    <property type="nucleotide sequence ID" value="NZ_JAJJMM010000001.1"/>
</dbReference>
<keyword evidence="1" id="KW-0732">Signal</keyword>
<sequence>MKKLLLFSLLLYQSILLSQTVLNTYPLNLNNPLENGQALNVDDVKTHDIYVFAADDKKINILKYNKSLFLTNQFSDTLRNVDDRTLIGHSISEDGNPTLYWSSQNRRNLRIIKYYLDTKTSRALNFDFPENIEYFVTTFQKDNIFYVLGKEKNQQHLLLYEFQNGKCEIQMFDFSGMPFQNERGQKFTFSSLIRYFPLQKMESDDFNSLDKTTGINKMYTLDNQIILTFDYNSKKTQVMSLNMGNGEITEKNFEQPVSKNPSKSSNSFYSQNKLFQVKASKDEFLFDIKDFDSQKSIKSVSISKNDTIRFKNSPIFLQLNNEKPQELKTTGKFLKQLYNLNVGVSVFKKKNNNVVTFGGFIEHIYSSFAYSPFDNMSLRGFDDMGVQQYSQSKMVSFDAMLNANNEFVNNPQQEPLAIDNIFYFLSINKNVTLQNILKLKDYYILSYYDNVLKQFVLRKFTDGLIREDNRNPIMNKSQFSRPAKFEKLKFIEN</sequence>
<reference evidence="2" key="1">
    <citation type="submission" date="2021-11" db="EMBL/GenBank/DDBJ databases">
        <title>Description of novel Flavobacterium species.</title>
        <authorList>
            <person name="Saticioglu I.B."/>
            <person name="Ay H."/>
            <person name="Altun S."/>
            <person name="Duman M."/>
        </authorList>
    </citation>
    <scope>NUCLEOTIDE SEQUENCE</scope>
    <source>
        <strain evidence="2">F-30</strain>
    </source>
</reference>
<keyword evidence="3" id="KW-1185">Reference proteome</keyword>
<evidence type="ECO:0000313" key="2">
    <source>
        <dbReference type="EMBL" id="MCC9062314.1"/>
    </source>
</evidence>
<evidence type="ECO:0000256" key="1">
    <source>
        <dbReference type="SAM" id="SignalP"/>
    </source>
</evidence>
<feature type="chain" id="PRO_5047331449" evidence="1">
    <location>
        <begin position="24"/>
        <end position="493"/>
    </location>
</feature>
<protein>
    <submittedName>
        <fullName evidence="2">Uncharacterized protein</fullName>
    </submittedName>
</protein>